<feature type="region of interest" description="Disordered" evidence="4">
    <location>
        <begin position="34"/>
        <end position="93"/>
    </location>
</feature>
<dbReference type="InterPro" id="IPR028994">
    <property type="entry name" value="Integrin_alpha_N"/>
</dbReference>
<dbReference type="InterPro" id="IPR013517">
    <property type="entry name" value="FG-GAP"/>
</dbReference>
<reference evidence="6 7" key="1">
    <citation type="submission" date="2022-11" db="EMBL/GenBank/DDBJ databases">
        <title>Minimal conservation of predation-associated metabolite biosynthetic gene clusters underscores biosynthetic potential of Myxococcota including descriptions for ten novel species: Archangium lansinium sp. nov., Myxococcus landrumus sp. nov., Nannocystis bai.</title>
        <authorList>
            <person name="Ahearne A."/>
            <person name="Stevens C."/>
            <person name="Phillips K."/>
        </authorList>
    </citation>
    <scope>NUCLEOTIDE SEQUENCE [LARGE SCALE GENOMIC DNA]</scope>
    <source>
        <strain evidence="6 7">MIWBW</strain>
    </source>
</reference>
<dbReference type="InterPro" id="IPR002181">
    <property type="entry name" value="Fibrinogen_a/b/g_C_dom"/>
</dbReference>
<dbReference type="PROSITE" id="PS51406">
    <property type="entry name" value="FIBRINOGEN_C_2"/>
    <property type="match status" value="1"/>
</dbReference>
<dbReference type="SMART" id="SM00612">
    <property type="entry name" value="Kelch"/>
    <property type="match status" value="6"/>
</dbReference>
<dbReference type="Gene3D" id="2.130.10.130">
    <property type="entry name" value="Integrin alpha, N-terminal"/>
    <property type="match status" value="1"/>
</dbReference>
<dbReference type="InterPro" id="IPR036056">
    <property type="entry name" value="Fibrinogen-like_C"/>
</dbReference>
<sequence>MKMRTRSTDRGHKATRLVLRRSTALALAVLTACSGTQDEQQLEREQPAQALTHGAQAEAQPEQPAPMPTREAQEQPRTEPVLTDGSSAPTPASSAFTLDVVSQWEWKGSAVLPEHNQVMMTPVVVDVNRDGTPDIVFSSFSGAVWNAPPGANNRDGVLRAISGKDGHELWAVANPEYRVKPAASIAAGDIDGDRLVEICGIPETGRGIICFENDGTFKFRSAPDAYDYNEWGGPSLADLDGDGTVEILDGNRVYSHTGALKWVGSDGMGGALYTGPISFAADIDQDGLQEVINGRSVYRHDGSLKCTNTEIPHGFAAVGNFDEDPAGEIAVAGHGKVSLLDDNCQLLWTRTVHLTDPGVSFPVVPGHGGAPNLADFDGDGQLEIGLAGDWNYTVYATDGSVKWTRTVQDYSSGKSTSTTFDFEGDGQVEVIYADETHLRILDGATGALRWETRTSSGTTHDLPIVADVDADGSAEIIIAANNHAAPGFNGIRVFRDAQDAWVGTRGIWNQHAYSVTNINDDGTIPAKPATNWLTSGLNNFRSNAPGAAPVCKVKGSWTSTGSMGLPRLMHTAALLQDGRVLVAGGFNTTSELYDAATGTWTRTGDTLASHLYHTMTRLLDGRVLITGGGDCPVTFANSELYYPDQGRWLSTGSLVVSRTHHAASLLPDGRVLVMGGEDSNGAVLTSAELYDPATGTWTLTGSLGTARREHTSTLLPNGKVLVAGGNNASSERLTSAELYDPATGTWTPVGSLATGRRYHSATLLTTGKVLVAGGGALDDVSSMSAELYDPATGTWKATGSMNKPRRHHTATLLQNGQVLASAGYHDYTGILTAAELYDPKTGTWCPAGSLNVDRFSHTATLLNDGRVLAVGGASNTDQSSSELFSLGTVAPARSCLELKNRDASLASGVYTLDPCGTGPSSYYCDMTTDGGGWTVAGWQAASAKTSLGVSNWGTPGGEAWSKELACLPYSTIRVFNRTYDEGFSRTYAASTWPATSTNMSIGDVGTAFKQGTYGPSGSLIMMGCIDYSYRGGVYPEYACDSDGERSAKGHLADYAGEYCAGARLDHTWAWSDGTTCRYRGVLYTWGFAIR</sequence>
<dbReference type="SUPFAM" id="SSF69318">
    <property type="entry name" value="Integrin alpha N-terminal domain"/>
    <property type="match status" value="2"/>
</dbReference>
<evidence type="ECO:0000256" key="1">
    <source>
        <dbReference type="ARBA" id="ARBA00022441"/>
    </source>
</evidence>
<dbReference type="SUPFAM" id="SSF56496">
    <property type="entry name" value="Fibrinogen C-terminal domain-like"/>
    <property type="match status" value="1"/>
</dbReference>
<dbReference type="PANTHER" id="PTHR24412">
    <property type="entry name" value="KELCH PROTEIN"/>
    <property type="match status" value="1"/>
</dbReference>
<accession>A0ABT3ZZW8</accession>
<dbReference type="InterPro" id="IPR037293">
    <property type="entry name" value="Gal_Oxidase_central_sf"/>
</dbReference>
<evidence type="ECO:0000313" key="6">
    <source>
        <dbReference type="EMBL" id="MCY1074945.1"/>
    </source>
</evidence>
<dbReference type="PANTHER" id="PTHR24412:SF441">
    <property type="entry name" value="KELCH-LIKE PROTEIN 28"/>
    <property type="match status" value="1"/>
</dbReference>
<organism evidence="6 7">
    <name type="scientific">Archangium lansingense</name>
    <dbReference type="NCBI Taxonomy" id="2995310"/>
    <lineage>
        <taxon>Bacteria</taxon>
        <taxon>Pseudomonadati</taxon>
        <taxon>Myxococcota</taxon>
        <taxon>Myxococcia</taxon>
        <taxon>Myxococcales</taxon>
        <taxon>Cystobacterineae</taxon>
        <taxon>Archangiaceae</taxon>
        <taxon>Archangium</taxon>
    </lineage>
</organism>
<dbReference type="InterPro" id="IPR014716">
    <property type="entry name" value="Fibrinogen_a/b/g_C_1"/>
</dbReference>
<evidence type="ECO:0000259" key="5">
    <source>
        <dbReference type="PROSITE" id="PS51406"/>
    </source>
</evidence>
<dbReference type="RefSeq" id="WP_267533898.1">
    <property type="nucleotide sequence ID" value="NZ_JAPNKA010000001.1"/>
</dbReference>
<dbReference type="Gene3D" id="3.90.215.10">
    <property type="entry name" value="Gamma Fibrinogen, chain A, domain 1"/>
    <property type="match status" value="1"/>
</dbReference>
<proteinExistence type="predicted"/>
<name>A0ABT3ZZW8_9BACT</name>
<dbReference type="Pfam" id="PF24681">
    <property type="entry name" value="Kelch_KLHDC2_KLHL20_DRC7"/>
    <property type="match status" value="1"/>
</dbReference>
<evidence type="ECO:0000256" key="2">
    <source>
        <dbReference type="ARBA" id="ARBA00022729"/>
    </source>
</evidence>
<keyword evidence="1" id="KW-0880">Kelch repeat</keyword>
<protein>
    <submittedName>
        <fullName evidence="6">Fibrinogen-like YCDxxxxGGGW domain-containing protein</fullName>
    </submittedName>
</protein>
<keyword evidence="2" id="KW-0732">Signal</keyword>
<gene>
    <name evidence="6" type="ORF">OV287_10620</name>
</gene>
<keyword evidence="7" id="KW-1185">Reference proteome</keyword>
<dbReference type="SUPFAM" id="SSF117281">
    <property type="entry name" value="Kelch motif"/>
    <property type="match status" value="2"/>
</dbReference>
<evidence type="ECO:0000256" key="3">
    <source>
        <dbReference type="ARBA" id="ARBA00022737"/>
    </source>
</evidence>
<dbReference type="Proteomes" id="UP001207654">
    <property type="component" value="Unassembled WGS sequence"/>
</dbReference>
<dbReference type="EMBL" id="JAPNKA010000001">
    <property type="protein sequence ID" value="MCY1074945.1"/>
    <property type="molecule type" value="Genomic_DNA"/>
</dbReference>
<evidence type="ECO:0000313" key="7">
    <source>
        <dbReference type="Proteomes" id="UP001207654"/>
    </source>
</evidence>
<dbReference type="Pfam" id="PF13517">
    <property type="entry name" value="FG-GAP_3"/>
    <property type="match status" value="1"/>
</dbReference>
<dbReference type="Gene3D" id="2.130.10.80">
    <property type="entry name" value="Galactose oxidase/kelch, beta-propeller"/>
    <property type="match status" value="4"/>
</dbReference>
<dbReference type="InterPro" id="IPR015915">
    <property type="entry name" value="Kelch-typ_b-propeller"/>
</dbReference>
<comment type="caution">
    <text evidence="6">The sequence shown here is derived from an EMBL/GenBank/DDBJ whole genome shotgun (WGS) entry which is preliminary data.</text>
</comment>
<evidence type="ECO:0000256" key="4">
    <source>
        <dbReference type="SAM" id="MobiDB-lite"/>
    </source>
</evidence>
<feature type="domain" description="Fibrinogen C-terminal" evidence="5">
    <location>
        <begin position="886"/>
        <end position="939"/>
    </location>
</feature>
<dbReference type="NCBIfam" id="NF040941">
    <property type="entry name" value="GGGWT_bact"/>
    <property type="match status" value="1"/>
</dbReference>
<dbReference type="PROSITE" id="PS51257">
    <property type="entry name" value="PROKAR_LIPOPROTEIN"/>
    <property type="match status" value="1"/>
</dbReference>
<keyword evidence="3" id="KW-0677">Repeat</keyword>
<dbReference type="InterPro" id="IPR006652">
    <property type="entry name" value="Kelch_1"/>
</dbReference>